<name>A0A5B7F9Y8_PORTR</name>
<dbReference type="Proteomes" id="UP000324222">
    <property type="component" value="Unassembled WGS sequence"/>
</dbReference>
<feature type="region of interest" description="Disordered" evidence="1">
    <location>
        <begin position="49"/>
        <end position="73"/>
    </location>
</feature>
<dbReference type="EMBL" id="VSRR010004999">
    <property type="protein sequence ID" value="MPC41294.1"/>
    <property type="molecule type" value="Genomic_DNA"/>
</dbReference>
<protein>
    <submittedName>
        <fullName evidence="2">Uncharacterized protein</fullName>
    </submittedName>
</protein>
<gene>
    <name evidence="2" type="ORF">E2C01_034882</name>
</gene>
<proteinExistence type="predicted"/>
<dbReference type="AlphaFoldDB" id="A0A5B7F9Y8"/>
<evidence type="ECO:0000313" key="2">
    <source>
        <dbReference type="EMBL" id="MPC41294.1"/>
    </source>
</evidence>
<organism evidence="2 3">
    <name type="scientific">Portunus trituberculatus</name>
    <name type="common">Swimming crab</name>
    <name type="synonym">Neptunus trituberculatus</name>
    <dbReference type="NCBI Taxonomy" id="210409"/>
    <lineage>
        <taxon>Eukaryota</taxon>
        <taxon>Metazoa</taxon>
        <taxon>Ecdysozoa</taxon>
        <taxon>Arthropoda</taxon>
        <taxon>Crustacea</taxon>
        <taxon>Multicrustacea</taxon>
        <taxon>Malacostraca</taxon>
        <taxon>Eumalacostraca</taxon>
        <taxon>Eucarida</taxon>
        <taxon>Decapoda</taxon>
        <taxon>Pleocyemata</taxon>
        <taxon>Brachyura</taxon>
        <taxon>Eubrachyura</taxon>
        <taxon>Portunoidea</taxon>
        <taxon>Portunidae</taxon>
        <taxon>Portuninae</taxon>
        <taxon>Portunus</taxon>
    </lineage>
</organism>
<evidence type="ECO:0000313" key="3">
    <source>
        <dbReference type="Proteomes" id="UP000324222"/>
    </source>
</evidence>
<reference evidence="2 3" key="1">
    <citation type="submission" date="2019-05" db="EMBL/GenBank/DDBJ databases">
        <title>Another draft genome of Portunus trituberculatus and its Hox gene families provides insights of decapod evolution.</title>
        <authorList>
            <person name="Jeong J.-H."/>
            <person name="Song I."/>
            <person name="Kim S."/>
            <person name="Choi T."/>
            <person name="Kim D."/>
            <person name="Ryu S."/>
            <person name="Kim W."/>
        </authorList>
    </citation>
    <scope>NUCLEOTIDE SEQUENCE [LARGE SCALE GENOMIC DNA]</scope>
    <source>
        <tissue evidence="2">Muscle</tissue>
    </source>
</reference>
<keyword evidence="3" id="KW-1185">Reference proteome</keyword>
<comment type="caution">
    <text evidence="2">The sequence shown here is derived from an EMBL/GenBank/DDBJ whole genome shotgun (WGS) entry which is preliminary data.</text>
</comment>
<sequence>MLPCPFPEKSLLRACSRAECTAVIHSDTLSGGKERDVVKEWWEGRKKDAAKGANYRSQTEQMNKGLDSPFIRG</sequence>
<accession>A0A5B7F9Y8</accession>
<evidence type="ECO:0000256" key="1">
    <source>
        <dbReference type="SAM" id="MobiDB-lite"/>
    </source>
</evidence>